<evidence type="ECO:0008006" key="3">
    <source>
        <dbReference type="Google" id="ProtNLM"/>
    </source>
</evidence>
<sequence>MMNILDIVDNSTFLNKIYPDGLVHFSLGNFVLTQDRITMVLHEETEPAIRVEKWSEWGKDYNIVAIELLGTVIHKATINNWQNNKESVSFEQDIFVQDDQLNIQFKGVDWHIEFALSTLVFQRCSTYLKS</sequence>
<dbReference type="RefSeq" id="WP_002988756.1">
    <property type="nucleotide sequence ID" value="NZ_CP068108.1"/>
</dbReference>
<dbReference type="AlphaFoldDB" id="A0A9Q7E8S3"/>
<protein>
    <recommendedName>
        <fullName evidence="3">Immunity protein 50</fullName>
    </recommendedName>
</protein>
<organism evidence="1 2">
    <name type="scientific">Myroides odoratus</name>
    <name type="common">Flavobacterium odoratum</name>
    <dbReference type="NCBI Taxonomy" id="256"/>
    <lineage>
        <taxon>Bacteria</taxon>
        <taxon>Pseudomonadati</taxon>
        <taxon>Bacteroidota</taxon>
        <taxon>Flavobacteriia</taxon>
        <taxon>Flavobacteriales</taxon>
        <taxon>Flavobacteriaceae</taxon>
        <taxon>Myroides</taxon>
    </lineage>
</organism>
<dbReference type="GeneID" id="93529522"/>
<name>A0A9Q7E8S3_MYROD</name>
<accession>A0A9Q7E8S3</accession>
<reference evidence="1 2" key="1">
    <citation type="submission" date="2021-01" db="EMBL/GenBank/DDBJ databases">
        <title>FDA dAtabase for Regulatory Grade micrObial Sequences (FDA-ARGOS): Supporting development and validation of Infectious Disease Dx tests.</title>
        <authorList>
            <person name="Sproer C."/>
            <person name="Gronow S."/>
            <person name="Severitt S."/>
            <person name="Schroder I."/>
            <person name="Tallon L."/>
            <person name="Sadzewicz L."/>
            <person name="Zhao X."/>
            <person name="Boylan J."/>
            <person name="Ott S."/>
            <person name="Bowen H."/>
            <person name="Vavikolanu K."/>
            <person name="Mehta A."/>
            <person name="Aluvathingal J."/>
            <person name="Nadendla S."/>
            <person name="Lowell S."/>
            <person name="Myers T."/>
            <person name="Yan Y."/>
            <person name="Sichtig H."/>
        </authorList>
    </citation>
    <scope>NUCLEOTIDE SEQUENCE [LARGE SCALE GENOMIC DNA]</scope>
    <source>
        <strain evidence="1 2">FDAARGOS_1131</strain>
    </source>
</reference>
<dbReference type="OrthoDB" id="9804366at2"/>
<evidence type="ECO:0000313" key="2">
    <source>
        <dbReference type="Proteomes" id="UP000596202"/>
    </source>
</evidence>
<gene>
    <name evidence="1" type="ORF">I6I88_17700</name>
</gene>
<dbReference type="Proteomes" id="UP000596202">
    <property type="component" value="Chromosome"/>
</dbReference>
<proteinExistence type="predicted"/>
<evidence type="ECO:0000313" key="1">
    <source>
        <dbReference type="EMBL" id="QQT99972.1"/>
    </source>
</evidence>
<dbReference type="EMBL" id="CP068108">
    <property type="protein sequence ID" value="QQT99972.1"/>
    <property type="molecule type" value="Genomic_DNA"/>
</dbReference>